<evidence type="ECO:0000313" key="2">
    <source>
        <dbReference type="Proteomes" id="UP000324800"/>
    </source>
</evidence>
<protein>
    <submittedName>
        <fullName evidence="1">Uncharacterized protein</fullName>
    </submittedName>
</protein>
<accession>A0A5J4TY19</accession>
<gene>
    <name evidence="1" type="ORF">EZS28_042178</name>
</gene>
<reference evidence="1 2" key="1">
    <citation type="submission" date="2019-03" db="EMBL/GenBank/DDBJ databases">
        <title>Single cell metagenomics reveals metabolic interactions within the superorganism composed of flagellate Streblomastix strix and complex community of Bacteroidetes bacteria on its surface.</title>
        <authorList>
            <person name="Treitli S.C."/>
            <person name="Kolisko M."/>
            <person name="Husnik F."/>
            <person name="Keeling P."/>
            <person name="Hampl V."/>
        </authorList>
    </citation>
    <scope>NUCLEOTIDE SEQUENCE [LARGE SCALE GENOMIC DNA]</scope>
    <source>
        <strain evidence="1">ST1C</strain>
    </source>
</reference>
<organism evidence="1 2">
    <name type="scientific">Streblomastix strix</name>
    <dbReference type="NCBI Taxonomy" id="222440"/>
    <lineage>
        <taxon>Eukaryota</taxon>
        <taxon>Metamonada</taxon>
        <taxon>Preaxostyla</taxon>
        <taxon>Oxymonadida</taxon>
        <taxon>Streblomastigidae</taxon>
        <taxon>Streblomastix</taxon>
    </lineage>
</organism>
<dbReference type="EMBL" id="SNRW01024397">
    <property type="protein sequence ID" value="KAA6362295.1"/>
    <property type="molecule type" value="Genomic_DNA"/>
</dbReference>
<proteinExistence type="predicted"/>
<sequence length="83" mass="9933">MKQNIRLYKLKEDKVAELEQYVEDEHNQEIINNFNDEGYNNKSMKFSLNNGENMKRLVTNKTVPWKNIIYGTRREALDVQVKI</sequence>
<comment type="caution">
    <text evidence="1">The sequence shown here is derived from an EMBL/GenBank/DDBJ whole genome shotgun (WGS) entry which is preliminary data.</text>
</comment>
<evidence type="ECO:0000313" key="1">
    <source>
        <dbReference type="EMBL" id="KAA6362295.1"/>
    </source>
</evidence>
<dbReference type="AlphaFoldDB" id="A0A5J4TY19"/>
<name>A0A5J4TY19_9EUKA</name>
<dbReference type="Proteomes" id="UP000324800">
    <property type="component" value="Unassembled WGS sequence"/>
</dbReference>